<dbReference type="PANTHER" id="PTHR15081">
    <property type="entry name" value="NUCLEAR AUTOANTIGENIC SPERM PROTEIN NASP -RELATED"/>
    <property type="match status" value="1"/>
</dbReference>
<evidence type="ECO:0000256" key="1">
    <source>
        <dbReference type="ARBA" id="ARBA00004123"/>
    </source>
</evidence>
<evidence type="ECO:0000256" key="2">
    <source>
        <dbReference type="ARBA" id="ARBA00008402"/>
    </source>
</evidence>
<evidence type="ECO:0000256" key="3">
    <source>
        <dbReference type="ARBA" id="ARBA00022737"/>
    </source>
</evidence>
<dbReference type="GO" id="GO:0006335">
    <property type="term" value="P:DNA replication-dependent chromatin assembly"/>
    <property type="evidence" value="ECO:0007669"/>
    <property type="project" value="TreeGrafter"/>
</dbReference>
<sequence length="493" mass="52981">MAAPASTPSGSASRDATKEDFGQPDPVGVSVQPAPGNLKAPPPAPPVVTKRHEPSYGDSEGSDHYTVAKSLLNDGDFENALATIEEGIEKTRNDLEAHDPEADPDRLALHPAMAPFHYLYGTTLLYSIEESTDTQAMAMPHASAEQEPQGGDTNGPNDGQHTDLPTEEVADEMQIAYENLEAARVIAEALRLSQPENTKLQLDLAQIFLREADLQRMNGQYDAALQDYTSCLSLRQSLPEALLGPYDRKIADVHYNLALVYSLAVAEAVKPTDDPHALQQHNERLALYRKRSCHHYVTCGRILCGQIAALAGQDPDTFLQKALDDLPSFKSTGEEDGANDENDHPKLASLKLQTLRRHAAQAATSMTSLDAQETAHELLDLLQEIQETIDESENSEQGVQTVASMKAEISAAVAAQPGDDDEEGAGTALGLEDSNACTATTTIGFGSSAASESTEAVIPLLAVRKKPKRTADDAKLPALDDSRKKTSPSNTKN</sequence>
<comment type="similarity">
    <text evidence="2">Belongs to the NASP family.</text>
</comment>
<keyword evidence="5" id="KW-0539">Nucleus</keyword>
<evidence type="ECO:0008006" key="9">
    <source>
        <dbReference type="Google" id="ProtNLM"/>
    </source>
</evidence>
<dbReference type="InterPro" id="IPR051730">
    <property type="entry name" value="NASP-like"/>
</dbReference>
<dbReference type="GO" id="GO:0034080">
    <property type="term" value="P:CENP-A containing chromatin assembly"/>
    <property type="evidence" value="ECO:0007669"/>
    <property type="project" value="TreeGrafter"/>
</dbReference>
<evidence type="ECO:0000313" key="8">
    <source>
        <dbReference type="Proteomes" id="UP000000759"/>
    </source>
</evidence>
<dbReference type="InterPro" id="IPR019734">
    <property type="entry name" value="TPR_rpt"/>
</dbReference>
<feature type="compositionally biased region" description="Low complexity" evidence="6">
    <location>
        <begin position="1"/>
        <end position="13"/>
    </location>
</feature>
<dbReference type="AlphaFoldDB" id="B7FQD4"/>
<reference evidence="7 8" key="1">
    <citation type="journal article" date="2008" name="Nature">
        <title>The Phaeodactylum genome reveals the evolutionary history of diatom genomes.</title>
        <authorList>
            <person name="Bowler C."/>
            <person name="Allen A.E."/>
            <person name="Badger J.H."/>
            <person name="Grimwood J."/>
            <person name="Jabbari K."/>
            <person name="Kuo A."/>
            <person name="Maheswari U."/>
            <person name="Martens C."/>
            <person name="Maumus F."/>
            <person name="Otillar R.P."/>
            <person name="Rayko E."/>
            <person name="Salamov A."/>
            <person name="Vandepoele K."/>
            <person name="Beszteri B."/>
            <person name="Gruber A."/>
            <person name="Heijde M."/>
            <person name="Katinka M."/>
            <person name="Mock T."/>
            <person name="Valentin K."/>
            <person name="Verret F."/>
            <person name="Berges J.A."/>
            <person name="Brownlee C."/>
            <person name="Cadoret J.P."/>
            <person name="Chiovitti A."/>
            <person name="Choi C.J."/>
            <person name="Coesel S."/>
            <person name="De Martino A."/>
            <person name="Detter J.C."/>
            <person name="Durkin C."/>
            <person name="Falciatore A."/>
            <person name="Fournet J."/>
            <person name="Haruta M."/>
            <person name="Huysman M.J."/>
            <person name="Jenkins B.D."/>
            <person name="Jiroutova K."/>
            <person name="Jorgensen R.E."/>
            <person name="Joubert Y."/>
            <person name="Kaplan A."/>
            <person name="Kroger N."/>
            <person name="Kroth P.G."/>
            <person name="La Roche J."/>
            <person name="Lindquist E."/>
            <person name="Lommer M."/>
            <person name="Martin-Jezequel V."/>
            <person name="Lopez P.J."/>
            <person name="Lucas S."/>
            <person name="Mangogna M."/>
            <person name="McGinnis K."/>
            <person name="Medlin L.K."/>
            <person name="Montsant A."/>
            <person name="Oudot-Le Secq M.P."/>
            <person name="Napoli C."/>
            <person name="Obornik M."/>
            <person name="Parker M.S."/>
            <person name="Petit J.L."/>
            <person name="Porcel B.M."/>
            <person name="Poulsen N."/>
            <person name="Robison M."/>
            <person name="Rychlewski L."/>
            <person name="Rynearson T.A."/>
            <person name="Schmutz J."/>
            <person name="Shapiro H."/>
            <person name="Siaut M."/>
            <person name="Stanley M."/>
            <person name="Sussman M.R."/>
            <person name="Taylor A.R."/>
            <person name="Vardi A."/>
            <person name="von Dassow P."/>
            <person name="Vyverman W."/>
            <person name="Willis A."/>
            <person name="Wyrwicz L.S."/>
            <person name="Rokhsar D.S."/>
            <person name="Weissenbach J."/>
            <person name="Armbrust E.V."/>
            <person name="Green B.R."/>
            <person name="Van de Peer Y."/>
            <person name="Grigoriev I.V."/>
        </authorList>
    </citation>
    <scope>NUCLEOTIDE SEQUENCE [LARGE SCALE GENOMIC DNA]</scope>
    <source>
        <strain evidence="7 8">CCAP 1055/1</strain>
    </source>
</reference>
<dbReference type="GO" id="GO:0042393">
    <property type="term" value="F:histone binding"/>
    <property type="evidence" value="ECO:0007669"/>
    <property type="project" value="TreeGrafter"/>
</dbReference>
<keyword evidence="4" id="KW-0802">TPR repeat</keyword>
<dbReference type="GO" id="GO:0005654">
    <property type="term" value="C:nucleoplasm"/>
    <property type="evidence" value="ECO:0007669"/>
    <property type="project" value="TreeGrafter"/>
</dbReference>
<evidence type="ECO:0000256" key="6">
    <source>
        <dbReference type="SAM" id="MobiDB-lite"/>
    </source>
</evidence>
<dbReference type="HOGENOM" id="CLU_505797_0_0_1"/>
<dbReference type="RefSeq" id="XP_002176854.1">
    <property type="nucleotide sequence ID" value="XM_002176818.1"/>
</dbReference>
<dbReference type="Gene3D" id="1.25.40.10">
    <property type="entry name" value="Tetratricopeptide repeat domain"/>
    <property type="match status" value="1"/>
</dbReference>
<dbReference type="PaxDb" id="2850-Phatr43026"/>
<evidence type="ECO:0000313" key="7">
    <source>
        <dbReference type="EMBL" id="EEC51317.1"/>
    </source>
</evidence>
<keyword evidence="8" id="KW-1185">Reference proteome</keyword>
<dbReference type="SUPFAM" id="SSF48452">
    <property type="entry name" value="TPR-like"/>
    <property type="match status" value="1"/>
</dbReference>
<dbReference type="InterPro" id="IPR011990">
    <property type="entry name" value="TPR-like_helical_dom_sf"/>
</dbReference>
<evidence type="ECO:0000256" key="5">
    <source>
        <dbReference type="ARBA" id="ARBA00023242"/>
    </source>
</evidence>
<dbReference type="OrthoDB" id="5587616at2759"/>
<dbReference type="KEGG" id="pti:PHATRDRAFT_43026"/>
<feature type="region of interest" description="Disordered" evidence="6">
    <location>
        <begin position="466"/>
        <end position="493"/>
    </location>
</feature>
<protein>
    <recommendedName>
        <fullName evidence="9">Tetratricopeptide SHNi-TPR domain-containing protein</fullName>
    </recommendedName>
</protein>
<feature type="compositionally biased region" description="Basic and acidic residues" evidence="6">
    <location>
        <begin position="469"/>
        <end position="484"/>
    </location>
</feature>
<proteinExistence type="inferred from homology"/>
<dbReference type="InParanoid" id="B7FQD4"/>
<reference evidence="8" key="2">
    <citation type="submission" date="2008-08" db="EMBL/GenBank/DDBJ databases">
        <authorList>
            <consortium name="Diatom Consortium"/>
            <person name="Grigoriev I."/>
            <person name="Grimwood J."/>
            <person name="Kuo A."/>
            <person name="Otillar R.P."/>
            <person name="Salamov A."/>
            <person name="Detter J.C."/>
            <person name="Lindquist E."/>
            <person name="Shapiro H."/>
            <person name="Lucas S."/>
            <person name="Glavina del Rio T."/>
            <person name="Pitluck S."/>
            <person name="Rokhsar D."/>
            <person name="Bowler C."/>
        </authorList>
    </citation>
    <scope>GENOME REANNOTATION</scope>
    <source>
        <strain evidence="8">CCAP 1055/1</strain>
    </source>
</reference>
<organism evidence="7 8">
    <name type="scientific">Phaeodactylum tricornutum (strain CCAP 1055/1)</name>
    <dbReference type="NCBI Taxonomy" id="556484"/>
    <lineage>
        <taxon>Eukaryota</taxon>
        <taxon>Sar</taxon>
        <taxon>Stramenopiles</taxon>
        <taxon>Ochrophyta</taxon>
        <taxon>Bacillariophyta</taxon>
        <taxon>Bacillariophyceae</taxon>
        <taxon>Bacillariophycidae</taxon>
        <taxon>Naviculales</taxon>
        <taxon>Phaeodactylaceae</taxon>
        <taxon>Phaeodactylum</taxon>
    </lineage>
</organism>
<name>B7FQD4_PHATC</name>
<dbReference type="GeneID" id="7196831"/>
<evidence type="ECO:0000256" key="4">
    <source>
        <dbReference type="ARBA" id="ARBA00022803"/>
    </source>
</evidence>
<gene>
    <name evidence="7" type="ORF">PHATRDRAFT_43026</name>
</gene>
<keyword evidence="3" id="KW-0677">Repeat</keyword>
<dbReference type="PANTHER" id="PTHR15081:SF1">
    <property type="entry name" value="NUCLEAR AUTOANTIGENIC SPERM PROTEIN"/>
    <property type="match status" value="1"/>
</dbReference>
<comment type="subcellular location">
    <subcellularLocation>
        <location evidence="1">Nucleus</location>
    </subcellularLocation>
</comment>
<dbReference type="eggNOG" id="ENOG502RW6X">
    <property type="taxonomic scope" value="Eukaryota"/>
</dbReference>
<dbReference type="EMBL" id="CM000605">
    <property type="protein sequence ID" value="EEC51317.1"/>
    <property type="molecule type" value="Genomic_DNA"/>
</dbReference>
<feature type="region of interest" description="Disordered" evidence="6">
    <location>
        <begin position="1"/>
        <end position="63"/>
    </location>
</feature>
<dbReference type="SMART" id="SM00028">
    <property type="entry name" value="TPR"/>
    <property type="match status" value="2"/>
</dbReference>
<accession>B7FQD4</accession>
<feature type="region of interest" description="Disordered" evidence="6">
    <location>
        <begin position="135"/>
        <end position="164"/>
    </location>
</feature>
<dbReference type="Proteomes" id="UP000000759">
    <property type="component" value="Chromosome 1"/>
</dbReference>
<dbReference type="OMA" id="FTDICEM"/>